<evidence type="ECO:0000259" key="2">
    <source>
        <dbReference type="SMART" id="SM00382"/>
    </source>
</evidence>
<dbReference type="PANTHER" id="PTHR43581:SF2">
    <property type="entry name" value="EXCINUCLEASE ATPASE SUBUNIT"/>
    <property type="match status" value="1"/>
</dbReference>
<name>A0A1K2F8X2_STRAR</name>
<proteinExistence type="predicted"/>
<dbReference type="InterPro" id="IPR027417">
    <property type="entry name" value="P-loop_NTPase"/>
</dbReference>
<dbReference type="OrthoDB" id="9815944at2"/>
<dbReference type="SMART" id="SM00382">
    <property type="entry name" value="AAA"/>
    <property type="match status" value="1"/>
</dbReference>
<dbReference type="InterPro" id="IPR038729">
    <property type="entry name" value="Rad50/SbcC_AAA"/>
</dbReference>
<feature type="domain" description="AAA+ ATPase" evidence="2">
    <location>
        <begin position="31"/>
        <end position="374"/>
    </location>
</feature>
<feature type="compositionally biased region" description="Basic and acidic residues" evidence="1">
    <location>
        <begin position="131"/>
        <end position="140"/>
    </location>
</feature>
<dbReference type="EMBL" id="FPJO01000036">
    <property type="protein sequence ID" value="SFY43469.1"/>
    <property type="molecule type" value="Genomic_DNA"/>
</dbReference>
<dbReference type="Pfam" id="PF13476">
    <property type="entry name" value="AAA_23"/>
    <property type="match status" value="1"/>
</dbReference>
<dbReference type="GO" id="GO:0005524">
    <property type="term" value="F:ATP binding"/>
    <property type="evidence" value="ECO:0007669"/>
    <property type="project" value="InterPro"/>
</dbReference>
<dbReference type="Proteomes" id="UP000181909">
    <property type="component" value="Unassembled WGS sequence"/>
</dbReference>
<accession>A0A1K2F8X2</accession>
<dbReference type="STRING" id="1893.SAMN02787144_103641"/>
<dbReference type="Pfam" id="PF13304">
    <property type="entry name" value="AAA_21"/>
    <property type="match status" value="1"/>
</dbReference>
<dbReference type="InterPro" id="IPR003593">
    <property type="entry name" value="AAA+_ATPase"/>
</dbReference>
<dbReference type="InterPro" id="IPR051396">
    <property type="entry name" value="Bact_Antivir_Def_Nuclease"/>
</dbReference>
<organism evidence="3 4">
    <name type="scientific">Streptomyces atratus</name>
    <dbReference type="NCBI Taxonomy" id="1893"/>
    <lineage>
        <taxon>Bacteria</taxon>
        <taxon>Bacillati</taxon>
        <taxon>Actinomycetota</taxon>
        <taxon>Actinomycetes</taxon>
        <taxon>Kitasatosporales</taxon>
        <taxon>Streptomycetaceae</taxon>
        <taxon>Streptomyces</taxon>
    </lineage>
</organism>
<dbReference type="Gene3D" id="3.40.50.300">
    <property type="entry name" value="P-loop containing nucleotide triphosphate hydrolases"/>
    <property type="match status" value="2"/>
</dbReference>
<feature type="region of interest" description="Disordered" evidence="1">
    <location>
        <begin position="117"/>
        <end position="146"/>
    </location>
</feature>
<protein>
    <submittedName>
        <fullName evidence="3">AAA domain-containing protein</fullName>
    </submittedName>
</protein>
<dbReference type="RefSeq" id="WP_107408384.1">
    <property type="nucleotide sequence ID" value="NZ_CP108276.1"/>
</dbReference>
<dbReference type="PANTHER" id="PTHR43581">
    <property type="entry name" value="ATP/GTP PHOSPHATASE"/>
    <property type="match status" value="1"/>
</dbReference>
<reference evidence="3 4" key="1">
    <citation type="submission" date="2016-11" db="EMBL/GenBank/DDBJ databases">
        <authorList>
            <person name="Jaros S."/>
            <person name="Januszkiewicz K."/>
            <person name="Wedrychowicz H."/>
        </authorList>
    </citation>
    <scope>NUCLEOTIDE SEQUENCE [LARGE SCALE GENOMIC DNA]</scope>
    <source>
        <strain evidence="3 4">OK807</strain>
    </source>
</reference>
<sequence length="465" mass="50744">MYVSRVYIENIKSFHGLRAVDLTLTRPDGSHAGWTVLAGRNGAGKTTLLRALALTLSGPASARGLVQNFENWVTWEWEGFGTAQAEVVTDPAFDEFTTSGYTQDRFWTRLKWTEHAESAGGRRSPQPALTEIRDDARPEGDSPAWQGPWADNPVGWFCAAYGPFRRMAGGSGEVQRLMLASGPVARQVSLFHGDASLAEGVAWLIEQHLRALEGREGAAELKAAALSVLGDGLLPDGYRVEEVDSEGLWVTRDGHRYPLREMSDGFRTVAALVVDLLKQIHDTFGDEVFGGSGDGPSRLKVPGVVIIDEIDAHLHVSWQRRIGPWLTSHFPNIQFIVTTHSPYICQAADPGGLIRLPGVDEDTAPEVVPEELYERVVYGSGDDAVLSELFGLDTPYSVRAEHARAEFGALESKVYDGDTSPDTVARYKALKGLLASSPAARVVETSARLHRIAEEIRNGEEGEAE</sequence>
<gene>
    <name evidence="3" type="ORF">SAMN02787144_103641</name>
</gene>
<dbReference type="AlphaFoldDB" id="A0A1K2F8X2"/>
<evidence type="ECO:0000256" key="1">
    <source>
        <dbReference type="SAM" id="MobiDB-lite"/>
    </source>
</evidence>
<dbReference type="SUPFAM" id="SSF52540">
    <property type="entry name" value="P-loop containing nucleoside triphosphate hydrolases"/>
    <property type="match status" value="1"/>
</dbReference>
<dbReference type="GO" id="GO:0006302">
    <property type="term" value="P:double-strand break repair"/>
    <property type="evidence" value="ECO:0007669"/>
    <property type="project" value="InterPro"/>
</dbReference>
<evidence type="ECO:0000313" key="4">
    <source>
        <dbReference type="Proteomes" id="UP000181909"/>
    </source>
</evidence>
<dbReference type="GO" id="GO:0016887">
    <property type="term" value="F:ATP hydrolysis activity"/>
    <property type="evidence" value="ECO:0007669"/>
    <property type="project" value="InterPro"/>
</dbReference>
<evidence type="ECO:0000313" key="3">
    <source>
        <dbReference type="EMBL" id="SFY43469.1"/>
    </source>
</evidence>
<dbReference type="InterPro" id="IPR003959">
    <property type="entry name" value="ATPase_AAA_core"/>
</dbReference>